<dbReference type="Proteomes" id="UP001160301">
    <property type="component" value="Unassembled WGS sequence"/>
</dbReference>
<reference evidence="1 2" key="1">
    <citation type="submission" date="2023-04" db="EMBL/GenBank/DDBJ databases">
        <title>The genome sequence of Polyangium sorediatum DSM14670.</title>
        <authorList>
            <person name="Zhang X."/>
        </authorList>
    </citation>
    <scope>NUCLEOTIDE SEQUENCE [LARGE SCALE GENOMIC DNA]</scope>
    <source>
        <strain evidence="1 2">DSM 14670</strain>
    </source>
</reference>
<dbReference type="EMBL" id="JARZHI010000091">
    <property type="protein sequence ID" value="MDI1436724.1"/>
    <property type="molecule type" value="Genomic_DNA"/>
</dbReference>
<accession>A0ABT6P7X0</accession>
<comment type="caution">
    <text evidence="1">The sequence shown here is derived from an EMBL/GenBank/DDBJ whole genome shotgun (WGS) entry which is preliminary data.</text>
</comment>
<keyword evidence="2" id="KW-1185">Reference proteome</keyword>
<evidence type="ECO:0000313" key="2">
    <source>
        <dbReference type="Proteomes" id="UP001160301"/>
    </source>
</evidence>
<organism evidence="1 2">
    <name type="scientific">Polyangium sorediatum</name>
    <dbReference type="NCBI Taxonomy" id="889274"/>
    <lineage>
        <taxon>Bacteria</taxon>
        <taxon>Pseudomonadati</taxon>
        <taxon>Myxococcota</taxon>
        <taxon>Polyangia</taxon>
        <taxon>Polyangiales</taxon>
        <taxon>Polyangiaceae</taxon>
        <taxon>Polyangium</taxon>
    </lineage>
</organism>
<evidence type="ECO:0008006" key="3">
    <source>
        <dbReference type="Google" id="ProtNLM"/>
    </source>
</evidence>
<evidence type="ECO:0000313" key="1">
    <source>
        <dbReference type="EMBL" id="MDI1436724.1"/>
    </source>
</evidence>
<proteinExistence type="predicted"/>
<sequence>MRNHLSVDHALRSGFGMALLAALALANGCAPVEGALEGEGEDSIEPSSEEAADELQTRASVRAFRCTLSGGLVSASMVVYPGPQGKSTCTIVAPTLARSSQRYCTGTGIFMTCPDCQDLRVDLSCPYRARNRTRNR</sequence>
<dbReference type="RefSeq" id="WP_136931667.1">
    <property type="nucleotide sequence ID" value="NZ_JARZHI010000091.1"/>
</dbReference>
<name>A0ABT6P7X0_9BACT</name>
<gene>
    <name evidence="1" type="ORF">QHF89_44880</name>
</gene>
<protein>
    <recommendedName>
        <fullName evidence="3">Lipoprotein</fullName>
    </recommendedName>
</protein>